<organism evidence="4 5">
    <name type="scientific">Devosia litorisediminis</name>
    <dbReference type="NCBI Taxonomy" id="2829817"/>
    <lineage>
        <taxon>Bacteria</taxon>
        <taxon>Pseudomonadati</taxon>
        <taxon>Pseudomonadota</taxon>
        <taxon>Alphaproteobacteria</taxon>
        <taxon>Hyphomicrobiales</taxon>
        <taxon>Devosiaceae</taxon>
        <taxon>Devosia</taxon>
    </lineage>
</organism>
<dbReference type="AlphaFoldDB" id="A0A942E707"/>
<evidence type="ECO:0000256" key="1">
    <source>
        <dbReference type="ARBA" id="ARBA00004953"/>
    </source>
</evidence>
<keyword evidence="5" id="KW-1185">Reference proteome</keyword>
<accession>A0A942E707</accession>
<dbReference type="RefSeq" id="WP_212658879.1">
    <property type="nucleotide sequence ID" value="NZ_JAGXTP010000001.1"/>
</dbReference>
<comment type="pathway">
    <text evidence="1">Cofactor biosynthesis; adenosylcobalamin biosynthesis.</text>
</comment>
<reference evidence="4" key="1">
    <citation type="submission" date="2021-04" db="EMBL/GenBank/DDBJ databases">
        <title>Devosia litorisediminis sp. nov., isolated from a sand dune.</title>
        <authorList>
            <person name="Park S."/>
            <person name="Yoon J.-H."/>
        </authorList>
    </citation>
    <scope>NUCLEOTIDE SEQUENCE</scope>
    <source>
        <strain evidence="4">BSSL-BM10</strain>
    </source>
</reference>
<proteinExistence type="predicted"/>
<dbReference type="PANTHER" id="PTHR36925:SF1">
    <property type="entry name" value="COBALT-PRECORRIN-6A REDUCTASE"/>
    <property type="match status" value="1"/>
</dbReference>
<protein>
    <submittedName>
        <fullName evidence="4">Cobalt-precorrin-6A reductase</fullName>
        <ecNumber evidence="4">1.3.1.106</ecNumber>
    </submittedName>
</protein>
<dbReference type="PANTHER" id="PTHR36925">
    <property type="entry name" value="COBALT-PRECORRIN-6A REDUCTASE"/>
    <property type="match status" value="1"/>
</dbReference>
<dbReference type="GO" id="GO:0009236">
    <property type="term" value="P:cobalamin biosynthetic process"/>
    <property type="evidence" value="ECO:0007669"/>
    <property type="project" value="UniProtKB-KW"/>
</dbReference>
<dbReference type="NCBIfam" id="TIGR00715">
    <property type="entry name" value="precor6x_red"/>
    <property type="match status" value="1"/>
</dbReference>
<comment type="caution">
    <text evidence="4">The sequence shown here is derived from an EMBL/GenBank/DDBJ whole genome shotgun (WGS) entry which is preliminary data.</text>
</comment>
<evidence type="ECO:0000313" key="5">
    <source>
        <dbReference type="Proteomes" id="UP000678281"/>
    </source>
</evidence>
<dbReference type="Proteomes" id="UP000678281">
    <property type="component" value="Unassembled WGS sequence"/>
</dbReference>
<dbReference type="Pfam" id="PF02571">
    <property type="entry name" value="CbiJ"/>
    <property type="match status" value="1"/>
</dbReference>
<sequence length="242" mass="25027">MKILILGGTAEARDLAGRLLELGHDVTSSLAGRTQNPTLPAGAVRMGGFGGAVGLGSYLRNENIERLIDATHPYAGTISANAVAAAQASGVMLVRYMRPVWAEPDSAGWTNVATAAEAASVLPADATVLLTTGHTGLVDFLGRADCRFLVRLIEAPAVAIPSHTRLLQDRPPYGLADEMALLARESITHLVTKNSGGAQTAAKLEAAQRLGVEVIMIARPAYGPALEVSSVDGAIEALALTG</sequence>
<keyword evidence="2" id="KW-0169">Cobalamin biosynthesis</keyword>
<dbReference type="EMBL" id="JAGXTP010000001">
    <property type="protein sequence ID" value="MBS3849403.1"/>
    <property type="molecule type" value="Genomic_DNA"/>
</dbReference>
<name>A0A942E707_9HYPH</name>
<keyword evidence="3 4" id="KW-0560">Oxidoreductase</keyword>
<dbReference type="GO" id="GO:0016994">
    <property type="term" value="F:precorrin-6A reductase activity"/>
    <property type="evidence" value="ECO:0007669"/>
    <property type="project" value="InterPro"/>
</dbReference>
<evidence type="ECO:0000313" key="4">
    <source>
        <dbReference type="EMBL" id="MBS3849403.1"/>
    </source>
</evidence>
<gene>
    <name evidence="4" type="ORF">KD146_11910</name>
</gene>
<dbReference type="PROSITE" id="PS51014">
    <property type="entry name" value="COBK_CBIJ"/>
    <property type="match status" value="1"/>
</dbReference>
<dbReference type="NCBIfam" id="NF005968">
    <property type="entry name" value="PRK08057.1-2"/>
    <property type="match status" value="1"/>
</dbReference>
<dbReference type="InterPro" id="IPR003723">
    <property type="entry name" value="Precorrin-6x_reduct"/>
</dbReference>
<evidence type="ECO:0000256" key="2">
    <source>
        <dbReference type="ARBA" id="ARBA00022573"/>
    </source>
</evidence>
<dbReference type="EC" id="1.3.1.106" evidence="4"/>
<evidence type="ECO:0000256" key="3">
    <source>
        <dbReference type="ARBA" id="ARBA00023002"/>
    </source>
</evidence>